<evidence type="ECO:0000313" key="4">
    <source>
        <dbReference type="Ensembl" id="ENSAPEP00000030613.1"/>
    </source>
</evidence>
<feature type="signal peptide" evidence="2">
    <location>
        <begin position="1"/>
        <end position="21"/>
    </location>
</feature>
<reference evidence="4" key="2">
    <citation type="submission" date="2025-08" db="UniProtKB">
        <authorList>
            <consortium name="Ensembl"/>
        </authorList>
    </citation>
    <scope>IDENTIFICATION</scope>
</reference>
<name>A0A3P8U5M2_AMPPE</name>
<keyword evidence="5" id="KW-1185">Reference proteome</keyword>
<evidence type="ECO:0000259" key="3">
    <source>
        <dbReference type="PROSITE" id="PS50835"/>
    </source>
</evidence>
<dbReference type="InterPro" id="IPR013106">
    <property type="entry name" value="Ig_V-set"/>
</dbReference>
<dbReference type="InterPro" id="IPR003599">
    <property type="entry name" value="Ig_sub"/>
</dbReference>
<dbReference type="Ensembl" id="ENSAPET00000031432.1">
    <property type="protein sequence ID" value="ENSAPEP00000030613.1"/>
    <property type="gene ID" value="ENSAPEG00000021775.1"/>
</dbReference>
<keyword evidence="1" id="KW-0472">Membrane</keyword>
<dbReference type="PANTHER" id="PTHR46013">
    <property type="entry name" value="VASCULAR CELL ADHESION MOLECULE 1"/>
    <property type="match status" value="1"/>
</dbReference>
<dbReference type="Pfam" id="PF07686">
    <property type="entry name" value="V-set"/>
    <property type="match status" value="1"/>
</dbReference>
<dbReference type="GeneTree" id="ENSGT01010000222294"/>
<evidence type="ECO:0000256" key="2">
    <source>
        <dbReference type="SAM" id="SignalP"/>
    </source>
</evidence>
<dbReference type="InterPro" id="IPR036179">
    <property type="entry name" value="Ig-like_dom_sf"/>
</dbReference>
<dbReference type="InterPro" id="IPR013783">
    <property type="entry name" value="Ig-like_fold"/>
</dbReference>
<dbReference type="OMA" id="QIVRVVW"/>
<keyword evidence="2" id="KW-0732">Signal</keyword>
<dbReference type="InterPro" id="IPR007110">
    <property type="entry name" value="Ig-like_dom"/>
</dbReference>
<dbReference type="PROSITE" id="PS50835">
    <property type="entry name" value="IG_LIKE"/>
    <property type="match status" value="1"/>
</dbReference>
<dbReference type="SMART" id="SM00408">
    <property type="entry name" value="IGc2"/>
    <property type="match status" value="1"/>
</dbReference>
<reference evidence="4" key="3">
    <citation type="submission" date="2025-09" db="UniProtKB">
        <authorList>
            <consortium name="Ensembl"/>
        </authorList>
    </citation>
    <scope>IDENTIFICATION</scope>
</reference>
<dbReference type="Pfam" id="PF13927">
    <property type="entry name" value="Ig_3"/>
    <property type="match status" value="1"/>
</dbReference>
<dbReference type="SUPFAM" id="SSF48726">
    <property type="entry name" value="Immunoglobulin"/>
    <property type="match status" value="2"/>
</dbReference>
<dbReference type="CDD" id="cd12087">
    <property type="entry name" value="TM_EGFR-like"/>
    <property type="match status" value="1"/>
</dbReference>
<organism evidence="4 5">
    <name type="scientific">Amphiprion percula</name>
    <name type="common">Orange clownfish</name>
    <name type="synonym">Lutjanus percula</name>
    <dbReference type="NCBI Taxonomy" id="161767"/>
    <lineage>
        <taxon>Eukaryota</taxon>
        <taxon>Metazoa</taxon>
        <taxon>Chordata</taxon>
        <taxon>Craniata</taxon>
        <taxon>Vertebrata</taxon>
        <taxon>Euteleostomi</taxon>
        <taxon>Actinopterygii</taxon>
        <taxon>Neopterygii</taxon>
        <taxon>Teleostei</taxon>
        <taxon>Neoteleostei</taxon>
        <taxon>Acanthomorphata</taxon>
        <taxon>Ovalentaria</taxon>
        <taxon>Pomacentridae</taxon>
        <taxon>Amphiprion</taxon>
    </lineage>
</organism>
<proteinExistence type="predicted"/>
<dbReference type="AlphaFoldDB" id="A0A3P8U5M2"/>
<dbReference type="InterPro" id="IPR003598">
    <property type="entry name" value="Ig_sub2"/>
</dbReference>
<sequence length="342" mass="37804">MAVWDEKVLWSFMVLLAGTVAQNVSYPVRSVCAMEGSTVTLPCTFTYKEFAEKNGRKVSMQIVRVVWCKNHEICQGITPSVYDSEKPSDQRYRYLGDKKGNCTLQIRDVKKGDNATFRFRMETNVADQNFTGKNGVNVTVNYGSKMKINSSSGAGEMRGGETVTLRCTSVCSSHQLAITWSKDGLTLPDSGPVLQIGPVTARDSGNYTCAVKNKPNTRCVPYTVQVKEAEADGNLPLIVGVVSGVLLAVITLILVFFIIKRRRVAAEDQSDVGGETEEKHRDYISSNIIPPAELEEVYDRPQTSRAVEDVSYAAVQFKQNKQKRQVQEAEDSIIYSSVATRG</sequence>
<feature type="chain" id="PRO_5018114430" description="Ig-like domain-containing protein" evidence="2">
    <location>
        <begin position="22"/>
        <end position="342"/>
    </location>
</feature>
<dbReference type="STRING" id="161767.ENSAPEP00000030613"/>
<keyword evidence="1" id="KW-0812">Transmembrane</keyword>
<keyword evidence="1" id="KW-1133">Transmembrane helix</keyword>
<dbReference type="SMART" id="SM00409">
    <property type="entry name" value="IG"/>
    <property type="match status" value="2"/>
</dbReference>
<feature type="domain" description="Ig-like" evidence="3">
    <location>
        <begin position="160"/>
        <end position="225"/>
    </location>
</feature>
<evidence type="ECO:0000256" key="1">
    <source>
        <dbReference type="SAM" id="Phobius"/>
    </source>
</evidence>
<evidence type="ECO:0000313" key="5">
    <source>
        <dbReference type="Proteomes" id="UP000265080"/>
    </source>
</evidence>
<dbReference type="Proteomes" id="UP000265080">
    <property type="component" value="Chromosome 7"/>
</dbReference>
<feature type="transmembrane region" description="Helical" evidence="1">
    <location>
        <begin position="235"/>
        <end position="259"/>
    </location>
</feature>
<accession>A0A3P8U5M2</accession>
<dbReference type="Gene3D" id="2.60.40.10">
    <property type="entry name" value="Immunoglobulins"/>
    <property type="match status" value="2"/>
</dbReference>
<protein>
    <recommendedName>
        <fullName evidence="3">Ig-like domain-containing protein</fullName>
    </recommendedName>
</protein>
<dbReference type="PANTHER" id="PTHR46013:SF4">
    <property type="entry name" value="B-CELL RECEPTOR CD22-RELATED"/>
    <property type="match status" value="1"/>
</dbReference>
<reference evidence="4 5" key="1">
    <citation type="submission" date="2018-03" db="EMBL/GenBank/DDBJ databases">
        <title>Finding Nemo's genes: A chromosome-scale reference assembly of the genome of the orange clownfish Amphiprion percula.</title>
        <authorList>
            <person name="Lehmann R."/>
        </authorList>
    </citation>
    <scope>NUCLEOTIDE SEQUENCE</scope>
</reference>